<dbReference type="InterPro" id="IPR008995">
    <property type="entry name" value="Mo/tungstate-bd_C_term_dom"/>
</dbReference>
<proteinExistence type="predicted"/>
<dbReference type="InterPro" id="IPR041193">
    <property type="entry name" value="CysA_C"/>
</dbReference>
<dbReference type="Gene3D" id="3.40.50.300">
    <property type="entry name" value="P-loop containing nucleotide triphosphate hydrolases"/>
    <property type="match status" value="1"/>
</dbReference>
<evidence type="ECO:0000256" key="7">
    <source>
        <dbReference type="ARBA" id="ARBA00023136"/>
    </source>
</evidence>
<protein>
    <submittedName>
        <fullName evidence="9">Sulfate ABC transporter, ATPase subunit</fullName>
    </submittedName>
</protein>
<dbReference type="GO" id="GO:0015697">
    <property type="term" value="P:quaternary ammonium group transport"/>
    <property type="evidence" value="ECO:0007669"/>
    <property type="project" value="UniProtKB-ARBA"/>
</dbReference>
<dbReference type="InterPro" id="IPR017871">
    <property type="entry name" value="ABC_transporter-like_CS"/>
</dbReference>
<feature type="domain" description="ABC transporter" evidence="8">
    <location>
        <begin position="3"/>
        <end position="244"/>
    </location>
</feature>
<keyword evidence="3" id="KW-0547">Nucleotide-binding</keyword>
<evidence type="ECO:0000256" key="4">
    <source>
        <dbReference type="ARBA" id="ARBA00022840"/>
    </source>
</evidence>
<keyword evidence="4" id="KW-0067">ATP-binding</keyword>
<dbReference type="SMART" id="SM00382">
    <property type="entry name" value="AAA"/>
    <property type="match status" value="1"/>
</dbReference>
<dbReference type="FunFam" id="3.40.50.300:FF:000425">
    <property type="entry name" value="Probable ABC transporter, ATP-binding subunit"/>
    <property type="match status" value="1"/>
</dbReference>
<dbReference type="EMBL" id="CP001848">
    <property type="protein sequence ID" value="ADB15295.1"/>
    <property type="molecule type" value="Genomic_DNA"/>
</dbReference>
<dbReference type="PROSITE" id="PS00211">
    <property type="entry name" value="ABC_TRANSPORTER_1"/>
    <property type="match status" value="1"/>
</dbReference>
<dbReference type="Proteomes" id="UP000001887">
    <property type="component" value="Chromosome"/>
</dbReference>
<keyword evidence="7" id="KW-0472">Membrane</keyword>
<dbReference type="NCBIfam" id="TIGR00968">
    <property type="entry name" value="3a0106s01"/>
    <property type="match status" value="1"/>
</dbReference>
<dbReference type="InterPro" id="IPR050093">
    <property type="entry name" value="ABC_SmlMolc_Importer"/>
</dbReference>
<organism evidence="9 10">
    <name type="scientific">Pirellula staleyi (strain ATCC 27377 / DSM 6068 / ICPB 4128)</name>
    <name type="common">Pirella staleyi</name>
    <dbReference type="NCBI Taxonomy" id="530564"/>
    <lineage>
        <taxon>Bacteria</taxon>
        <taxon>Pseudomonadati</taxon>
        <taxon>Planctomycetota</taxon>
        <taxon>Planctomycetia</taxon>
        <taxon>Pirellulales</taxon>
        <taxon>Pirellulaceae</taxon>
        <taxon>Pirellula</taxon>
    </lineage>
</organism>
<reference evidence="9 10" key="1">
    <citation type="journal article" date="2009" name="Stand. Genomic Sci.">
        <title>Complete genome sequence of Pirellula staleyi type strain (ATCC 27377).</title>
        <authorList>
            <person name="Clum A."/>
            <person name="Tindall B.J."/>
            <person name="Sikorski J."/>
            <person name="Ivanova N."/>
            <person name="Mavrommatis K."/>
            <person name="Lucas S."/>
            <person name="Glavina del Rio T."/>
            <person name="Nolan M."/>
            <person name="Chen F."/>
            <person name="Tice H."/>
            <person name="Pitluck S."/>
            <person name="Cheng J.F."/>
            <person name="Chertkov O."/>
            <person name="Brettin T."/>
            <person name="Han C."/>
            <person name="Detter J.C."/>
            <person name="Kuske C."/>
            <person name="Bruce D."/>
            <person name="Goodwin L."/>
            <person name="Ovchinikova G."/>
            <person name="Pati A."/>
            <person name="Mikhailova N."/>
            <person name="Chen A."/>
            <person name="Palaniappan K."/>
            <person name="Land M."/>
            <person name="Hauser L."/>
            <person name="Chang Y.J."/>
            <person name="Jeffries C.D."/>
            <person name="Chain P."/>
            <person name="Rohde M."/>
            <person name="Goker M."/>
            <person name="Bristow J."/>
            <person name="Eisen J.A."/>
            <person name="Markowitz V."/>
            <person name="Hugenholtz P."/>
            <person name="Kyrpides N.C."/>
            <person name="Klenk H.P."/>
            <person name="Lapidus A."/>
        </authorList>
    </citation>
    <scope>NUCLEOTIDE SEQUENCE [LARGE SCALE GENOMIC DNA]</scope>
    <source>
        <strain evidence="10">ATCC 27377 / DSM 6068 / ICPB 4128</strain>
    </source>
</reference>
<dbReference type="InterPro" id="IPR024765">
    <property type="entry name" value="TOBE-like"/>
</dbReference>
<name>D2R4E7_PIRSD</name>
<dbReference type="eggNOG" id="COG1118">
    <property type="taxonomic scope" value="Bacteria"/>
</dbReference>
<dbReference type="SUPFAM" id="SSF52540">
    <property type="entry name" value="P-loop containing nucleoside triphosphate hydrolases"/>
    <property type="match status" value="1"/>
</dbReference>
<dbReference type="KEGG" id="psl:Psta_0608"/>
<dbReference type="InterPro" id="IPR027417">
    <property type="entry name" value="P-loop_NTPase"/>
</dbReference>
<evidence type="ECO:0000313" key="9">
    <source>
        <dbReference type="EMBL" id="ADB15295.1"/>
    </source>
</evidence>
<dbReference type="GO" id="GO:0016887">
    <property type="term" value="F:ATP hydrolysis activity"/>
    <property type="evidence" value="ECO:0007669"/>
    <property type="project" value="InterPro"/>
</dbReference>
<evidence type="ECO:0000313" key="10">
    <source>
        <dbReference type="Proteomes" id="UP000001887"/>
    </source>
</evidence>
<dbReference type="Pfam" id="PF12857">
    <property type="entry name" value="TOBE_3"/>
    <property type="match status" value="1"/>
</dbReference>
<evidence type="ECO:0000256" key="5">
    <source>
        <dbReference type="ARBA" id="ARBA00022967"/>
    </source>
</evidence>
<keyword evidence="10" id="KW-1185">Reference proteome</keyword>
<dbReference type="PANTHER" id="PTHR42781">
    <property type="entry name" value="SPERMIDINE/PUTRESCINE IMPORT ATP-BINDING PROTEIN POTA"/>
    <property type="match status" value="1"/>
</dbReference>
<dbReference type="AlphaFoldDB" id="D2R4E7"/>
<dbReference type="InterPro" id="IPR005666">
    <property type="entry name" value="Sulph_transpt1"/>
</dbReference>
<dbReference type="InterPro" id="IPR003593">
    <property type="entry name" value="AAA+_ATPase"/>
</dbReference>
<evidence type="ECO:0000256" key="2">
    <source>
        <dbReference type="ARBA" id="ARBA00022475"/>
    </source>
</evidence>
<dbReference type="GO" id="GO:0043190">
    <property type="term" value="C:ATP-binding cassette (ABC) transporter complex"/>
    <property type="evidence" value="ECO:0007669"/>
    <property type="project" value="InterPro"/>
</dbReference>
<dbReference type="PANTHER" id="PTHR42781:SF4">
    <property type="entry name" value="SPERMIDINE_PUTRESCINE IMPORT ATP-BINDING PROTEIN POTA"/>
    <property type="match status" value="1"/>
</dbReference>
<dbReference type="OrthoDB" id="9790614at2"/>
<evidence type="ECO:0000256" key="1">
    <source>
        <dbReference type="ARBA" id="ARBA00022448"/>
    </source>
</evidence>
<dbReference type="HOGENOM" id="CLU_000604_1_1_0"/>
<dbReference type="SUPFAM" id="SSF50331">
    <property type="entry name" value="MOP-like"/>
    <property type="match status" value="1"/>
</dbReference>
<dbReference type="Pfam" id="PF17850">
    <property type="entry name" value="CysA_C_terminal"/>
    <property type="match status" value="1"/>
</dbReference>
<dbReference type="Gene3D" id="2.40.50.100">
    <property type="match status" value="1"/>
</dbReference>
<dbReference type="Pfam" id="PF00005">
    <property type="entry name" value="ABC_tran"/>
    <property type="match status" value="1"/>
</dbReference>
<dbReference type="STRING" id="530564.Psta_0608"/>
<gene>
    <name evidence="9" type="ordered locus">Psta_0608</name>
</gene>
<evidence type="ECO:0000259" key="8">
    <source>
        <dbReference type="PROSITE" id="PS50893"/>
    </source>
</evidence>
<keyword evidence="2" id="KW-1003">Cell membrane</keyword>
<dbReference type="InterPro" id="IPR003439">
    <property type="entry name" value="ABC_transporter-like_ATP-bd"/>
</dbReference>
<dbReference type="PROSITE" id="PS50893">
    <property type="entry name" value="ABC_TRANSPORTER_2"/>
    <property type="match status" value="1"/>
</dbReference>
<evidence type="ECO:0000256" key="3">
    <source>
        <dbReference type="ARBA" id="ARBA00022741"/>
    </source>
</evidence>
<evidence type="ECO:0000256" key="6">
    <source>
        <dbReference type="ARBA" id="ARBA00023032"/>
    </source>
</evidence>
<accession>D2R4E7</accession>
<keyword evidence="5" id="KW-1278">Translocase</keyword>
<dbReference type="GO" id="GO:0005524">
    <property type="term" value="F:ATP binding"/>
    <property type="evidence" value="ECO:0007669"/>
    <property type="project" value="UniProtKB-KW"/>
</dbReference>
<keyword evidence="1" id="KW-0813">Transport</keyword>
<sequence length="362" mass="40216">MSIYLRNISKTFGTYSALRDVDLAIPSGKLTALLGPSGSGKTTLLRIIAGLETPDERTASGQTPKILFSEEDVQSRSVGERRVGFVFQHYALFRHMSVYENIAFGLRVKPRAERHTSTEIHHRVTRLLKLIQLEGFGSRLPSQLSGGQRQRVALARALAIEPKVLLLDEPFGALDAKVRKGLREWLRQLHSEIHLTSVLVTHDQEEALEVADQVVVMNQARIEQVGTPTEVFQHPASEFVMEFLGNVNVFQARLSSGQTKLGELTIDVPQYPHVQPRMANLYVRPHELEIARISNGKASLSAQVSRVNAAGAVARVGLRSGDGHDILVDLTPQKFQELNLLPGETVFVSPKKVRVFVPDYQI</sequence>
<keyword evidence="6" id="KW-0764">Sulfate transport</keyword>
<dbReference type="GO" id="GO:0015419">
    <property type="term" value="F:ABC-type sulfate transporter activity"/>
    <property type="evidence" value="ECO:0007669"/>
    <property type="project" value="InterPro"/>
</dbReference>